<accession>A0A8X7CEX3</accession>
<name>A0A8X7CEX3_9ARAC</name>
<evidence type="ECO:0000313" key="1">
    <source>
        <dbReference type="EMBL" id="GFY62437.1"/>
    </source>
</evidence>
<keyword evidence="2" id="KW-1185">Reference proteome</keyword>
<organism evidence="1 2">
    <name type="scientific">Trichonephila inaurata madagascariensis</name>
    <dbReference type="NCBI Taxonomy" id="2747483"/>
    <lineage>
        <taxon>Eukaryota</taxon>
        <taxon>Metazoa</taxon>
        <taxon>Ecdysozoa</taxon>
        <taxon>Arthropoda</taxon>
        <taxon>Chelicerata</taxon>
        <taxon>Arachnida</taxon>
        <taxon>Araneae</taxon>
        <taxon>Araneomorphae</taxon>
        <taxon>Entelegynae</taxon>
        <taxon>Araneoidea</taxon>
        <taxon>Nephilidae</taxon>
        <taxon>Trichonephila</taxon>
        <taxon>Trichonephila inaurata</taxon>
    </lineage>
</organism>
<comment type="caution">
    <text evidence="1">The sequence shown here is derived from an EMBL/GenBank/DDBJ whole genome shotgun (WGS) entry which is preliminary data.</text>
</comment>
<proteinExistence type="predicted"/>
<protein>
    <submittedName>
        <fullName evidence="1">Uncharacterized protein</fullName>
    </submittedName>
</protein>
<dbReference type="EMBL" id="BMAV01014218">
    <property type="protein sequence ID" value="GFY62437.1"/>
    <property type="molecule type" value="Genomic_DNA"/>
</dbReference>
<gene>
    <name evidence="1" type="ORF">TNIN_461231</name>
</gene>
<dbReference type="Proteomes" id="UP000886998">
    <property type="component" value="Unassembled WGS sequence"/>
</dbReference>
<reference evidence="1" key="1">
    <citation type="submission" date="2020-08" db="EMBL/GenBank/DDBJ databases">
        <title>Multicomponent nature underlies the extraordinary mechanical properties of spider dragline silk.</title>
        <authorList>
            <person name="Kono N."/>
            <person name="Nakamura H."/>
            <person name="Mori M."/>
            <person name="Yoshida Y."/>
            <person name="Ohtoshi R."/>
            <person name="Malay A.D."/>
            <person name="Moran D.A.P."/>
            <person name="Tomita M."/>
            <person name="Numata K."/>
            <person name="Arakawa K."/>
        </authorList>
    </citation>
    <scope>NUCLEOTIDE SEQUENCE</scope>
</reference>
<dbReference type="AlphaFoldDB" id="A0A8X7CEX3"/>
<sequence>MSAPPEVDRSPLLDSGQQEISFYRIGCVNYTPQFTIARFTRFSIAALTIWLQHFSLLFAYNKTLFFEFKIFKGSRNRSLGTLTADDSNMPSTIKRMWTFQLSHPYLPHPMELLSQCPKSSPR</sequence>
<evidence type="ECO:0000313" key="2">
    <source>
        <dbReference type="Proteomes" id="UP000886998"/>
    </source>
</evidence>